<feature type="region of interest" description="Disordered" evidence="1">
    <location>
        <begin position="1"/>
        <end position="155"/>
    </location>
</feature>
<dbReference type="OrthoDB" id="3552010at2759"/>
<feature type="compositionally biased region" description="Basic and acidic residues" evidence="1">
    <location>
        <begin position="852"/>
        <end position="862"/>
    </location>
</feature>
<evidence type="ECO:0000313" key="2">
    <source>
        <dbReference type="EMBL" id="KAG4422439.1"/>
    </source>
</evidence>
<feature type="region of interest" description="Disordered" evidence="1">
    <location>
        <begin position="473"/>
        <end position="524"/>
    </location>
</feature>
<feature type="compositionally biased region" description="Polar residues" evidence="1">
    <location>
        <begin position="918"/>
        <end position="929"/>
    </location>
</feature>
<organism evidence="2 3">
    <name type="scientific">Cadophora malorum</name>
    <dbReference type="NCBI Taxonomy" id="108018"/>
    <lineage>
        <taxon>Eukaryota</taxon>
        <taxon>Fungi</taxon>
        <taxon>Dikarya</taxon>
        <taxon>Ascomycota</taxon>
        <taxon>Pezizomycotina</taxon>
        <taxon>Leotiomycetes</taxon>
        <taxon>Helotiales</taxon>
        <taxon>Ploettnerulaceae</taxon>
        <taxon>Cadophora</taxon>
    </lineage>
</organism>
<feature type="compositionally biased region" description="Polar residues" evidence="1">
    <location>
        <begin position="936"/>
        <end position="947"/>
    </location>
</feature>
<keyword evidence="3" id="KW-1185">Reference proteome</keyword>
<proteinExistence type="predicted"/>
<accession>A0A8H8BSL8</accession>
<feature type="compositionally biased region" description="Basic and acidic residues" evidence="1">
    <location>
        <begin position="473"/>
        <end position="482"/>
    </location>
</feature>
<comment type="caution">
    <text evidence="2">The sequence shown here is derived from an EMBL/GenBank/DDBJ whole genome shotgun (WGS) entry which is preliminary data.</text>
</comment>
<name>A0A8H8BSL8_9HELO</name>
<feature type="region of interest" description="Disordered" evidence="1">
    <location>
        <begin position="834"/>
        <end position="862"/>
    </location>
</feature>
<sequence length="1205" mass="131992">MVETRPKRTAALKAESENKRIALAARKPMEAQDLQTQEEHERERPAPHRRAPVQPEDPANETPDRHPANTRAVEGSMSQIQIVNPRASPEQSQRTPATPYSHSRSQSVPGFSDFQQISPQPATPGSRPQTRNTPSSRNSQRSLPPSSSPHLNAQWQSPDAVTKGIIPAEGPQDRSPIPGQLPRLLDRVISSNREMRQQASAQAANVATFLSLAHPQPQNTIHHGFQKASPANRELTKNAEKIMCSQTPPVDADVAQTLGRQTSTEDMVRLGLTNIEPAQRLQHAYYAQRTGTAQMAQQSHQPQQSPRVQLAGMLEPSSGPQQYDAHQPPRMRACSSPPGQLIGITDLSSPVSSQQNTAYIGLMNRSRAVSESFGDARPASTERTILAKSAVAFSHSNDEDAAPNDKVFPILATHPRASSEAPIGAFSLQNRSRAYSAESTLSALPNLSISRPGAAPNLLSINNNVSQPRIKLHFDRNARSRENTPGYSNEQPEDSDATVSPSPRKTPGPSRDSDATVSPSPIKNIGLVNGRVLPPVPLFHQGGELAEVPSQARLSEARPANRQAQVPVHLSDDEPVICQRNLDFQFKSIPNEVDPVRWRQQQEEHASRFERDEVEMNRQQNLSPIGASEAAVGEQQQNIPVRQPGMDQVEARFQVRNYALATAADTTAEENEDLRLSSAFTRMLGNLKLARAADKEKLQDEDQSTRQCSKSFVGCLAVTQLPPAVELSLLHHSQSFHEIMEDDDDDVCVFCNYETCFGVADSRVWLPSEASPGYCNECHEDTQQVFRMWEGPYRLPHGLSQEDREKYKGLIEMSTATPLKELGDNADFKSQQKLERSKPQRQNAILNASKPCAKDARKDRREQRKEYILSNSVRNVANVPRGGKLPQRRAVSGGPTRRNSSSTDIQRVVPDALRGNQDIENSTRNTAHISSRRSAHTSANSNQPVQTACMNGVPSSLPIMSGSIAPGHPMVRPRSNGRVITPNSAAFMSVLDLSAPAGSMATSSKSISATGIPASASPILSNVNISGHTNVTMSTQPTEARSPSGVPIYFNAGPPGSFLRPPPFNSGPSFCRGCPWRQVDFTRAKICTACRDCKFMICSHTHHLNFTLLTDIAGVMNGEHEGHGLGRVTASGRIIADGRYSNCMVCPGQATHGCDECPLRLCAECVVRMTKLCKGKMNELLNFYNTGRDHIRNDAFLLRNDNKGF</sequence>
<dbReference type="Proteomes" id="UP000664132">
    <property type="component" value="Unassembled WGS sequence"/>
</dbReference>
<gene>
    <name evidence="2" type="ORF">IFR04_004463</name>
</gene>
<feature type="compositionally biased region" description="Polar residues" evidence="1">
    <location>
        <begin position="89"/>
        <end position="120"/>
    </location>
</feature>
<evidence type="ECO:0000256" key="1">
    <source>
        <dbReference type="SAM" id="MobiDB-lite"/>
    </source>
</evidence>
<evidence type="ECO:0000313" key="3">
    <source>
        <dbReference type="Proteomes" id="UP000664132"/>
    </source>
</evidence>
<feature type="compositionally biased region" description="Polar residues" evidence="1">
    <location>
        <begin position="126"/>
        <end position="155"/>
    </location>
</feature>
<reference evidence="2" key="1">
    <citation type="submission" date="2021-02" db="EMBL/GenBank/DDBJ databases">
        <title>Genome sequence Cadophora malorum strain M34.</title>
        <authorList>
            <person name="Stefanovic E."/>
            <person name="Vu D."/>
            <person name="Scully C."/>
            <person name="Dijksterhuis J."/>
            <person name="Roader J."/>
            <person name="Houbraken J."/>
        </authorList>
    </citation>
    <scope>NUCLEOTIDE SEQUENCE</scope>
    <source>
        <strain evidence="2">M34</strain>
    </source>
</reference>
<feature type="compositionally biased region" description="Basic and acidic residues" evidence="1">
    <location>
        <begin position="37"/>
        <end position="46"/>
    </location>
</feature>
<feature type="region of interest" description="Disordered" evidence="1">
    <location>
        <begin position="314"/>
        <end position="333"/>
    </location>
</feature>
<protein>
    <submittedName>
        <fullName evidence="2">Uncharacterized protein</fullName>
    </submittedName>
</protein>
<feature type="region of interest" description="Disordered" evidence="1">
    <location>
        <begin position="875"/>
        <end position="947"/>
    </location>
</feature>
<dbReference type="EMBL" id="JAFJYH010000049">
    <property type="protein sequence ID" value="KAG4422439.1"/>
    <property type="molecule type" value="Genomic_DNA"/>
</dbReference>
<dbReference type="AlphaFoldDB" id="A0A8H8BSL8"/>